<dbReference type="AlphaFoldDB" id="A0A9J6P2J3"/>
<name>A0A9J6P2J3_9CLOT</name>
<dbReference type="Proteomes" id="UP001056429">
    <property type="component" value="Unassembled WGS sequence"/>
</dbReference>
<evidence type="ECO:0000313" key="2">
    <source>
        <dbReference type="Proteomes" id="UP001056429"/>
    </source>
</evidence>
<gene>
    <name evidence="1" type="ORF">KDK92_11095</name>
</gene>
<accession>A0A9J6P2J3</accession>
<reference evidence="1" key="1">
    <citation type="journal article" date="2021" name="mSystems">
        <title>Bacteria and Archaea Synergistically Convert Glycine Betaine to Biogenic Methane in the Formosa Cold Seep of the South China Sea.</title>
        <authorList>
            <person name="Li L."/>
            <person name="Zhang W."/>
            <person name="Zhang S."/>
            <person name="Song L."/>
            <person name="Sun Q."/>
            <person name="Zhang H."/>
            <person name="Xiang H."/>
            <person name="Dong X."/>
        </authorList>
    </citation>
    <scope>NUCLEOTIDE SEQUENCE</scope>
    <source>
        <strain evidence="1">ZWT</strain>
    </source>
</reference>
<keyword evidence="2" id="KW-1185">Reference proteome</keyword>
<comment type="caution">
    <text evidence="1">The sequence shown here is derived from an EMBL/GenBank/DDBJ whole genome shotgun (WGS) entry which is preliminary data.</text>
</comment>
<organism evidence="1 2">
    <name type="scientific">Oceanirhabdus seepicola</name>
    <dbReference type="NCBI Taxonomy" id="2828781"/>
    <lineage>
        <taxon>Bacteria</taxon>
        <taxon>Bacillati</taxon>
        <taxon>Bacillota</taxon>
        <taxon>Clostridia</taxon>
        <taxon>Eubacteriales</taxon>
        <taxon>Clostridiaceae</taxon>
        <taxon>Oceanirhabdus</taxon>
    </lineage>
</organism>
<proteinExistence type="predicted"/>
<evidence type="ECO:0000313" key="1">
    <source>
        <dbReference type="EMBL" id="MCM1990281.1"/>
    </source>
</evidence>
<protein>
    <submittedName>
        <fullName evidence="1">Uncharacterized protein</fullName>
    </submittedName>
</protein>
<dbReference type="RefSeq" id="WP_250859319.1">
    <property type="nucleotide sequence ID" value="NZ_JAGSOJ010000002.1"/>
</dbReference>
<dbReference type="EMBL" id="JAGSOJ010000002">
    <property type="protein sequence ID" value="MCM1990281.1"/>
    <property type="molecule type" value="Genomic_DNA"/>
</dbReference>
<reference evidence="1" key="2">
    <citation type="submission" date="2021-04" db="EMBL/GenBank/DDBJ databases">
        <authorList>
            <person name="Dong X."/>
        </authorList>
    </citation>
    <scope>NUCLEOTIDE SEQUENCE</scope>
    <source>
        <strain evidence="1">ZWT</strain>
    </source>
</reference>
<sequence>MNKKIIIGVLTLILIIGGAVFGIVKNQEKKSTPDNNYITVEYRDAMLGSLLTANLTEEGKEKYSNASLYEVYDEKGEVMSPDKLGLGKETVVLPKTKPGENVVIYLYDEAGELLDKLTSRVIK</sequence>